<accession>A0A1I8BFS6</accession>
<dbReference type="WBParaSite" id="MhA1_Contig222.frz3.gene20">
    <property type="protein sequence ID" value="MhA1_Contig222.frz3.gene20"/>
    <property type="gene ID" value="MhA1_Contig222.frz3.gene20"/>
</dbReference>
<dbReference type="GO" id="GO:0005509">
    <property type="term" value="F:calcium ion binding"/>
    <property type="evidence" value="ECO:0007669"/>
    <property type="project" value="InterPro"/>
</dbReference>
<evidence type="ECO:0000313" key="2">
    <source>
        <dbReference type="WBParaSite" id="MhA1_Contig222.frz3.gene20"/>
    </source>
</evidence>
<protein>
    <submittedName>
        <fullName evidence="2">DDE_Tnp_1_7 domain-containing protein</fullName>
    </submittedName>
</protein>
<organism evidence="1 2">
    <name type="scientific">Meloidogyne hapla</name>
    <name type="common">Root-knot nematode worm</name>
    <dbReference type="NCBI Taxonomy" id="6305"/>
    <lineage>
        <taxon>Eukaryota</taxon>
        <taxon>Metazoa</taxon>
        <taxon>Ecdysozoa</taxon>
        <taxon>Nematoda</taxon>
        <taxon>Chromadorea</taxon>
        <taxon>Rhabditida</taxon>
        <taxon>Tylenchina</taxon>
        <taxon>Tylenchomorpha</taxon>
        <taxon>Tylenchoidea</taxon>
        <taxon>Meloidogynidae</taxon>
        <taxon>Meloidogyninae</taxon>
        <taxon>Meloidogyne</taxon>
    </lineage>
</organism>
<dbReference type="InterPro" id="IPR036258">
    <property type="entry name" value="Apyrase_sf"/>
</dbReference>
<name>A0A1I8BFS6_MELHA</name>
<dbReference type="Gene3D" id="2.120.10.100">
    <property type="entry name" value="Apyrase"/>
    <property type="match status" value="1"/>
</dbReference>
<dbReference type="GO" id="GO:0017110">
    <property type="term" value="F:nucleoside diphosphate phosphatase activity"/>
    <property type="evidence" value="ECO:0007669"/>
    <property type="project" value="InterPro"/>
</dbReference>
<dbReference type="Proteomes" id="UP000095281">
    <property type="component" value="Unplaced"/>
</dbReference>
<dbReference type="Pfam" id="PF06079">
    <property type="entry name" value="Apyrase"/>
    <property type="match status" value="1"/>
</dbReference>
<keyword evidence="1" id="KW-1185">Reference proteome</keyword>
<dbReference type="SUPFAM" id="SSF101887">
    <property type="entry name" value="Apyrase"/>
    <property type="match status" value="1"/>
</dbReference>
<evidence type="ECO:0000313" key="1">
    <source>
        <dbReference type="Proteomes" id="UP000095281"/>
    </source>
</evidence>
<proteinExistence type="predicted"/>
<sequence length="56" mass="6499">MNESGHVVSRSKMCITVINSNAHVEQINWYEKYDKLRNASGLYFPGYFSHGMFINN</sequence>
<reference evidence="2" key="1">
    <citation type="submission" date="2016-11" db="UniProtKB">
        <authorList>
            <consortium name="WormBaseParasite"/>
        </authorList>
    </citation>
    <scope>IDENTIFICATION</scope>
</reference>
<dbReference type="InterPro" id="IPR009283">
    <property type="entry name" value="Apyrase"/>
</dbReference>
<dbReference type="AlphaFoldDB" id="A0A1I8BFS6"/>